<dbReference type="GO" id="GO:0009653">
    <property type="term" value="P:anatomical structure morphogenesis"/>
    <property type="evidence" value="ECO:0007669"/>
    <property type="project" value="TreeGrafter"/>
</dbReference>
<accession>A0A9J6CAH2</accession>
<dbReference type="InterPro" id="IPR052774">
    <property type="entry name" value="Celegans_DevNeuronal_Protein"/>
</dbReference>
<evidence type="ECO:0000313" key="3">
    <source>
        <dbReference type="EMBL" id="KAG5678991.1"/>
    </source>
</evidence>
<evidence type="ECO:0000259" key="2">
    <source>
        <dbReference type="PROSITE" id="PS51034"/>
    </source>
</evidence>
<dbReference type="EMBL" id="JADBJN010000002">
    <property type="protein sequence ID" value="KAG5678991.1"/>
    <property type="molecule type" value="Genomic_DNA"/>
</dbReference>
<dbReference type="InterPro" id="IPR001507">
    <property type="entry name" value="ZP_dom"/>
</dbReference>
<dbReference type="PANTHER" id="PTHR47327">
    <property type="entry name" value="FI18240P1-RELATED"/>
    <property type="match status" value="1"/>
</dbReference>
<proteinExistence type="predicted"/>
<dbReference type="AlphaFoldDB" id="A0A9J6CAH2"/>
<evidence type="ECO:0000313" key="4">
    <source>
        <dbReference type="Proteomes" id="UP001107558"/>
    </source>
</evidence>
<keyword evidence="1" id="KW-0732">Signal</keyword>
<feature type="signal peptide" evidence="1">
    <location>
        <begin position="1"/>
        <end position="23"/>
    </location>
</feature>
<feature type="domain" description="ZP" evidence="2">
    <location>
        <begin position="31"/>
        <end position="285"/>
    </location>
</feature>
<name>A0A9J6CAH2_POLVA</name>
<evidence type="ECO:0000256" key="1">
    <source>
        <dbReference type="SAM" id="SignalP"/>
    </source>
</evidence>
<dbReference type="PANTHER" id="PTHR47327:SF7">
    <property type="entry name" value="GH08941P"/>
    <property type="match status" value="1"/>
</dbReference>
<reference evidence="3" key="1">
    <citation type="submission" date="2021-03" db="EMBL/GenBank/DDBJ databases">
        <title>Chromosome level genome of the anhydrobiotic midge Polypedilum vanderplanki.</title>
        <authorList>
            <person name="Yoshida Y."/>
            <person name="Kikawada T."/>
            <person name="Gusev O."/>
        </authorList>
    </citation>
    <scope>NUCLEOTIDE SEQUENCE</scope>
    <source>
        <strain evidence="3">NIAS01</strain>
        <tissue evidence="3">Whole body or cell culture</tissue>
    </source>
</reference>
<gene>
    <name evidence="3" type="ORF">PVAND_008601</name>
</gene>
<dbReference type="Proteomes" id="UP001107558">
    <property type="component" value="Chromosome 2"/>
</dbReference>
<comment type="caution">
    <text evidence="3">The sequence shown here is derived from an EMBL/GenBank/DDBJ whole genome shotgun (WGS) entry which is preliminary data.</text>
</comment>
<dbReference type="SMART" id="SM00241">
    <property type="entry name" value="ZP"/>
    <property type="match status" value="1"/>
</dbReference>
<keyword evidence="4" id="KW-1185">Reference proteome</keyword>
<sequence length="405" mass="45458">MEGKLNLISFLLCGFLLIGYCNAKGQQHKVQCTDSEMKVQVALPDSDTRVYLEGLNGYKSEKCEPKINDNLAVFELSLINFYDCGLIRVVNKLTDTKTYYHKIVIESGKLKQLVSLKCITQRANLNSTVYQTHSLVKRDILPAGFEEPTNLDITTVLTERAPDPVLGVGVRQNGNLISENLNVSPGTPLQMEIFLDSNSSSVYGLGVNYMQVSDTKNQEETIIFNGCSVDPYLFENFVTDDGDFLTAKFRAFKFPDSSYVQFRATVNVCLDKCKGVECSNGQIGYGRRRREVSNSDANKLFEIDLSRLIKVNYEGNPDMKELSEVEENLKNLKLANQKLNRNSRENVFESIHDSRPENLNSDTAKVEETSVFTKVVETFEPTNGTNKITIGSVALIISLILNRFI</sequence>
<organism evidence="3 4">
    <name type="scientific">Polypedilum vanderplanki</name>
    <name type="common">Sleeping chironomid midge</name>
    <dbReference type="NCBI Taxonomy" id="319348"/>
    <lineage>
        <taxon>Eukaryota</taxon>
        <taxon>Metazoa</taxon>
        <taxon>Ecdysozoa</taxon>
        <taxon>Arthropoda</taxon>
        <taxon>Hexapoda</taxon>
        <taxon>Insecta</taxon>
        <taxon>Pterygota</taxon>
        <taxon>Neoptera</taxon>
        <taxon>Endopterygota</taxon>
        <taxon>Diptera</taxon>
        <taxon>Nematocera</taxon>
        <taxon>Chironomoidea</taxon>
        <taxon>Chironomidae</taxon>
        <taxon>Chironominae</taxon>
        <taxon>Polypedilum</taxon>
        <taxon>Polypedilum</taxon>
    </lineage>
</organism>
<dbReference type="PROSITE" id="PS51034">
    <property type="entry name" value="ZP_2"/>
    <property type="match status" value="1"/>
</dbReference>
<protein>
    <recommendedName>
        <fullName evidence="2">ZP domain-containing protein</fullName>
    </recommendedName>
</protein>
<dbReference type="InterPro" id="IPR055355">
    <property type="entry name" value="ZP-C"/>
</dbReference>
<feature type="chain" id="PRO_5039952986" description="ZP domain-containing protein" evidence="1">
    <location>
        <begin position="24"/>
        <end position="405"/>
    </location>
</feature>
<dbReference type="Pfam" id="PF00100">
    <property type="entry name" value="Zona_pellucida"/>
    <property type="match status" value="1"/>
</dbReference>
<dbReference type="OrthoDB" id="6407830at2759"/>